<evidence type="ECO:0000259" key="3">
    <source>
        <dbReference type="Pfam" id="PF00535"/>
    </source>
</evidence>
<evidence type="ECO:0000256" key="2">
    <source>
        <dbReference type="ARBA" id="ARBA00022679"/>
    </source>
</evidence>
<dbReference type="PANTHER" id="PTHR22916:SF51">
    <property type="entry name" value="GLYCOSYLTRANSFERASE EPSH-RELATED"/>
    <property type="match status" value="1"/>
</dbReference>
<proteinExistence type="predicted"/>
<protein>
    <submittedName>
        <fullName evidence="4">Glycosyl transferase</fullName>
    </submittedName>
</protein>
<keyword evidence="1" id="KW-0328">Glycosyltransferase</keyword>
<feature type="domain" description="Glycosyltransferase 2-like" evidence="3">
    <location>
        <begin position="9"/>
        <end position="175"/>
    </location>
</feature>
<dbReference type="SUPFAM" id="SSF53448">
    <property type="entry name" value="Nucleotide-diphospho-sugar transferases"/>
    <property type="match status" value="1"/>
</dbReference>
<evidence type="ECO:0000256" key="1">
    <source>
        <dbReference type="ARBA" id="ARBA00022676"/>
    </source>
</evidence>
<evidence type="ECO:0000313" key="5">
    <source>
        <dbReference type="Proteomes" id="UP000186549"/>
    </source>
</evidence>
<keyword evidence="2 4" id="KW-0808">Transferase</keyword>
<dbReference type="AlphaFoldDB" id="A0A1Q6IDU3"/>
<dbReference type="InterPro" id="IPR001173">
    <property type="entry name" value="Glyco_trans_2-like"/>
</dbReference>
<comment type="caution">
    <text evidence="4">The sequence shown here is derived from an EMBL/GenBank/DDBJ whole genome shotgun (WGS) entry which is preliminary data.</text>
</comment>
<dbReference type="CDD" id="cd00761">
    <property type="entry name" value="Glyco_tranf_GTA_type"/>
    <property type="match status" value="1"/>
</dbReference>
<dbReference type="Pfam" id="PF00535">
    <property type="entry name" value="Glycos_transf_2"/>
    <property type="match status" value="1"/>
</dbReference>
<gene>
    <name evidence="4" type="ORF">BHV79_03125</name>
</gene>
<dbReference type="InterPro" id="IPR029044">
    <property type="entry name" value="Nucleotide-diphossugar_trans"/>
</dbReference>
<reference evidence="4 5" key="1">
    <citation type="journal article" date="2016" name="Nat. Biotechnol.">
        <title>Measurement of bacterial replication rates in microbial communities.</title>
        <authorList>
            <person name="Brown C.T."/>
            <person name="Olm M.R."/>
            <person name="Thomas B.C."/>
            <person name="Banfield J.F."/>
        </authorList>
    </citation>
    <scope>NUCLEOTIDE SEQUENCE [LARGE SCALE GENOMIC DNA]</scope>
    <source>
        <strain evidence="4">45_41</strain>
    </source>
</reference>
<organism evidence="4 5">
    <name type="scientific">Bacteroides uniformis</name>
    <dbReference type="NCBI Taxonomy" id="820"/>
    <lineage>
        <taxon>Bacteria</taxon>
        <taxon>Pseudomonadati</taxon>
        <taxon>Bacteroidota</taxon>
        <taxon>Bacteroidia</taxon>
        <taxon>Bacteroidales</taxon>
        <taxon>Bacteroidaceae</taxon>
        <taxon>Bacteroides</taxon>
    </lineage>
</organism>
<evidence type="ECO:0000313" key="4">
    <source>
        <dbReference type="EMBL" id="OKZ38952.1"/>
    </source>
</evidence>
<name>A0A1Q6IDU3_BACUN</name>
<dbReference type="PANTHER" id="PTHR22916">
    <property type="entry name" value="GLYCOSYLTRANSFERASE"/>
    <property type="match status" value="1"/>
</dbReference>
<dbReference type="EMBL" id="MNQU01000052">
    <property type="protein sequence ID" value="OKZ38952.1"/>
    <property type="molecule type" value="Genomic_DNA"/>
</dbReference>
<accession>A0A1Q6IDU3</accession>
<dbReference type="Proteomes" id="UP000186549">
    <property type="component" value="Unassembled WGS sequence"/>
</dbReference>
<dbReference type="Gene3D" id="3.90.550.10">
    <property type="entry name" value="Spore Coat Polysaccharide Biosynthesis Protein SpsA, Chain A"/>
    <property type="match status" value="1"/>
</dbReference>
<sequence length="321" mass="37510">MSRNDSLISIIVPVYNVEQYLSRCVDSLVNQTYHNIEIILVDDGSPDRSGEICDEYAKKDKRVKVIHQSNGGLSDARNTALDIAKGDYLMFVDSDDWIEKKTCEILNRLASDYKADTVIFGLNFVFDSGKVIRSKRGMAGLTDKNMCMKYLIHNVARGGIFNYACNKMFSSHLFEGLRFPVGRLAEDQDVIYKLIHRSQRIYVTEQPLYNYYQRDGSITAAQYYPRLIRDRHELWLKRLDFIREYYPDLENYQIAQILGAAYVGIVKLEGNKQNGELKKKLICFSNKYILKEKELSVLDRKIKLHYYCYPLFWLYVKLFIK</sequence>
<dbReference type="GO" id="GO:0016758">
    <property type="term" value="F:hexosyltransferase activity"/>
    <property type="evidence" value="ECO:0007669"/>
    <property type="project" value="UniProtKB-ARBA"/>
</dbReference>